<evidence type="ECO:0000313" key="1">
    <source>
        <dbReference type="EMBL" id="KNZ63303.1"/>
    </source>
</evidence>
<keyword evidence="2" id="KW-1185">Reference proteome</keyword>
<dbReference type="EMBL" id="LAVV01001799">
    <property type="protein sequence ID" value="KNZ63303.1"/>
    <property type="molecule type" value="Genomic_DNA"/>
</dbReference>
<organism evidence="1 2">
    <name type="scientific">Puccinia sorghi</name>
    <dbReference type="NCBI Taxonomy" id="27349"/>
    <lineage>
        <taxon>Eukaryota</taxon>
        <taxon>Fungi</taxon>
        <taxon>Dikarya</taxon>
        <taxon>Basidiomycota</taxon>
        <taxon>Pucciniomycotina</taxon>
        <taxon>Pucciniomycetes</taxon>
        <taxon>Pucciniales</taxon>
        <taxon>Pucciniaceae</taxon>
        <taxon>Puccinia</taxon>
    </lineage>
</organism>
<evidence type="ECO:0000313" key="2">
    <source>
        <dbReference type="Proteomes" id="UP000037035"/>
    </source>
</evidence>
<reference evidence="1 2" key="1">
    <citation type="submission" date="2015-08" db="EMBL/GenBank/DDBJ databases">
        <title>Next Generation Sequencing and Analysis of the Genome of Puccinia sorghi L Schw, the Causal Agent of Maize Common Rust.</title>
        <authorList>
            <person name="Rochi L."/>
            <person name="Burguener G."/>
            <person name="Darino M."/>
            <person name="Turjanski A."/>
            <person name="Kreff E."/>
            <person name="Dieguez M.J."/>
            <person name="Sacco F."/>
        </authorList>
    </citation>
    <scope>NUCLEOTIDE SEQUENCE [LARGE SCALE GENOMIC DNA]</scope>
    <source>
        <strain evidence="1 2">RO10H11247</strain>
    </source>
</reference>
<dbReference type="VEuPathDB" id="FungiDB:VP01_1161g3"/>
<sequence>MDTPMIQRNLHRHAKVELGLYLIMTSEPYLDSMEPECSSSTGRYDFMEESEVSIDDMPVHFYTPRPLPVLQQLRNWWRYR</sequence>
<proteinExistence type="predicted"/>
<accession>A0A0L6VRG6</accession>
<dbReference type="AlphaFoldDB" id="A0A0L6VRG6"/>
<comment type="caution">
    <text evidence="1">The sequence shown here is derived from an EMBL/GenBank/DDBJ whole genome shotgun (WGS) entry which is preliminary data.</text>
</comment>
<gene>
    <name evidence="1" type="ORF">VP01_1161g3</name>
</gene>
<name>A0A0L6VRG6_9BASI</name>
<protein>
    <submittedName>
        <fullName evidence="1">Uncharacterized protein</fullName>
    </submittedName>
</protein>
<dbReference type="Proteomes" id="UP000037035">
    <property type="component" value="Unassembled WGS sequence"/>
</dbReference>
<dbReference type="OrthoDB" id="2500546at2759"/>